<evidence type="ECO:0000259" key="4">
    <source>
        <dbReference type="PROSITE" id="PS51379"/>
    </source>
</evidence>
<dbReference type="InterPro" id="IPR017896">
    <property type="entry name" value="4Fe4S_Fe-S-bd"/>
</dbReference>
<dbReference type="GO" id="GO:0016491">
    <property type="term" value="F:oxidoreductase activity"/>
    <property type="evidence" value="ECO:0007669"/>
    <property type="project" value="UniProtKB-KW"/>
</dbReference>
<name>A0ABP2C755_9FIRM</name>
<dbReference type="PANTHER" id="PTHR42827">
    <property type="entry name" value="IRON-SULFUR CLUSTER-BINDING PROTEIN-RELATED"/>
    <property type="match status" value="1"/>
</dbReference>
<keyword evidence="2" id="KW-0408">Iron</keyword>
<evidence type="ECO:0000256" key="2">
    <source>
        <dbReference type="ARBA" id="ARBA00023004"/>
    </source>
</evidence>
<evidence type="ECO:0000313" key="5">
    <source>
        <dbReference type="EMBL" id="CVK19443.1"/>
    </source>
</evidence>
<feature type="domain" description="4Fe-4S ferredoxin-type" evidence="4">
    <location>
        <begin position="153"/>
        <end position="183"/>
    </location>
</feature>
<dbReference type="Pfam" id="PF00037">
    <property type="entry name" value="Fer4"/>
    <property type="match status" value="1"/>
</dbReference>
<evidence type="ECO:0000313" key="6">
    <source>
        <dbReference type="Proteomes" id="UP000245702"/>
    </source>
</evidence>
<organism evidence="5 6">
    <name type="scientific">Sporomusa sphaeroides DSM 2875</name>
    <dbReference type="NCBI Taxonomy" id="1337886"/>
    <lineage>
        <taxon>Bacteria</taxon>
        <taxon>Bacillati</taxon>
        <taxon>Bacillota</taxon>
        <taxon>Negativicutes</taxon>
        <taxon>Selenomonadales</taxon>
        <taxon>Sporomusaceae</taxon>
        <taxon>Sporomusa</taxon>
    </lineage>
</organism>
<dbReference type="PROSITE" id="PS00198">
    <property type="entry name" value="4FE4S_FER_1"/>
    <property type="match status" value="1"/>
</dbReference>
<dbReference type="Proteomes" id="UP000245702">
    <property type="component" value="Unassembled WGS sequence"/>
</dbReference>
<sequence length="252" mass="28122">MEEQIRNYILDLGVDDVGFACAQDYHSPKSYEITKLLPEAKSIIVLAFKPLSSCESPSMSAAQNGYLDLGSFARSASYRISRFLERNYKAKIATMPIAYPFEIHNDRKALADFSQRHAAVAAGLGSFGRHNLVIHPQFGTRVIFTSIITNLTLQPSPQCEDFCTQCNLCVENCPARALDEAGKTDIRKCLGHSQPYGLIADITFQLQQLGRSPEEQKQMLMDEQYARLRQAAHLGNQYMCFNCLKSCPIGLA</sequence>
<evidence type="ECO:0000256" key="3">
    <source>
        <dbReference type="ARBA" id="ARBA00023014"/>
    </source>
</evidence>
<keyword evidence="6" id="KW-1185">Reference proteome</keyword>
<reference evidence="5 6" key="1">
    <citation type="submission" date="2016-01" db="EMBL/GenBank/DDBJ databases">
        <authorList>
            <person name="Brown R."/>
        </authorList>
    </citation>
    <scope>NUCLEOTIDE SEQUENCE [LARGE SCALE GENOMIC DNA]</scope>
    <source>
        <strain evidence="5">Sporomusa sphaeroides DSM 2875</strain>
    </source>
</reference>
<dbReference type="RefSeq" id="WP_075757337.1">
    <property type="nucleotide sequence ID" value="NZ_CP146991.1"/>
</dbReference>
<keyword evidence="1" id="KW-0479">Metal-binding</keyword>
<dbReference type="SUPFAM" id="SSF54862">
    <property type="entry name" value="4Fe-4S ferredoxins"/>
    <property type="match status" value="1"/>
</dbReference>
<gene>
    <name evidence="5" type="primary">queG_2</name>
    <name evidence="5" type="ORF">SSPH_02094</name>
</gene>
<keyword evidence="5" id="KW-0560">Oxidoreductase</keyword>
<evidence type="ECO:0000256" key="1">
    <source>
        <dbReference type="ARBA" id="ARBA00022723"/>
    </source>
</evidence>
<dbReference type="PANTHER" id="PTHR42827:SF1">
    <property type="entry name" value="IRON-SULFUR CLUSTER-BINDING PROTEIN"/>
    <property type="match status" value="1"/>
</dbReference>
<dbReference type="EC" id="1.1.-.-" evidence="5"/>
<dbReference type="InterPro" id="IPR017900">
    <property type="entry name" value="4Fe4S_Fe_S_CS"/>
</dbReference>
<dbReference type="PROSITE" id="PS51379">
    <property type="entry name" value="4FE4S_FER_2"/>
    <property type="match status" value="1"/>
</dbReference>
<accession>A0ABP2C755</accession>
<dbReference type="EMBL" id="FCOW01000010">
    <property type="protein sequence ID" value="CVK19443.1"/>
    <property type="molecule type" value="Genomic_DNA"/>
</dbReference>
<protein>
    <submittedName>
        <fullName evidence="5">Epoxyqueuosine reductase</fullName>
        <ecNumber evidence="5">1.1.-.-</ecNumber>
    </submittedName>
</protein>
<keyword evidence="3" id="KW-0411">Iron-sulfur</keyword>
<proteinExistence type="predicted"/>
<comment type="caution">
    <text evidence="5">The sequence shown here is derived from an EMBL/GenBank/DDBJ whole genome shotgun (WGS) entry which is preliminary data.</text>
</comment>